<reference evidence="3 4" key="1">
    <citation type="submission" date="2024-02" db="EMBL/GenBank/DDBJ databases">
        <title>De novo assembly and annotation of 12 fungi associated with fruit tree decline syndrome in Ontario, Canada.</title>
        <authorList>
            <person name="Sulman M."/>
            <person name="Ellouze W."/>
            <person name="Ilyukhin E."/>
        </authorList>
    </citation>
    <scope>NUCLEOTIDE SEQUENCE [LARGE SCALE GENOMIC DNA]</scope>
    <source>
        <strain evidence="3 4">M42-189</strain>
    </source>
</reference>
<feature type="compositionally biased region" description="Low complexity" evidence="1">
    <location>
        <begin position="185"/>
        <end position="202"/>
    </location>
</feature>
<keyword evidence="4" id="KW-1185">Reference proteome</keyword>
<protein>
    <recommendedName>
        <fullName evidence="2">Myb-like domain-containing protein</fullName>
    </recommendedName>
</protein>
<feature type="compositionally biased region" description="Low complexity" evidence="1">
    <location>
        <begin position="74"/>
        <end position="84"/>
    </location>
</feature>
<dbReference type="SUPFAM" id="SSF46689">
    <property type="entry name" value="Homeodomain-like"/>
    <property type="match status" value="1"/>
</dbReference>
<proteinExistence type="predicted"/>
<evidence type="ECO:0000313" key="3">
    <source>
        <dbReference type="EMBL" id="KAL1597996.1"/>
    </source>
</evidence>
<accession>A0ABR3R0P1</accession>
<feature type="compositionally biased region" description="Basic and acidic residues" evidence="1">
    <location>
        <begin position="474"/>
        <end position="486"/>
    </location>
</feature>
<feature type="compositionally biased region" description="Low complexity" evidence="1">
    <location>
        <begin position="390"/>
        <end position="405"/>
    </location>
</feature>
<feature type="compositionally biased region" description="Basic and acidic residues" evidence="1">
    <location>
        <begin position="203"/>
        <end position="215"/>
    </location>
</feature>
<dbReference type="InterPro" id="IPR001005">
    <property type="entry name" value="SANT/Myb"/>
</dbReference>
<evidence type="ECO:0000256" key="1">
    <source>
        <dbReference type="SAM" id="MobiDB-lite"/>
    </source>
</evidence>
<dbReference type="PROSITE" id="PS50090">
    <property type="entry name" value="MYB_LIKE"/>
    <property type="match status" value="1"/>
</dbReference>
<feature type="compositionally biased region" description="Basic and acidic residues" evidence="1">
    <location>
        <begin position="308"/>
        <end position="344"/>
    </location>
</feature>
<feature type="compositionally biased region" description="Basic residues" evidence="1">
    <location>
        <begin position="528"/>
        <end position="538"/>
    </location>
</feature>
<feature type="compositionally biased region" description="Basic and acidic residues" evidence="1">
    <location>
        <begin position="510"/>
        <end position="527"/>
    </location>
</feature>
<dbReference type="Proteomes" id="UP001521785">
    <property type="component" value="Unassembled WGS sequence"/>
</dbReference>
<sequence length="606" mass="65450">MADRQVPRIRTSYLLGLSNKPFKDPPKPPPLNSYRRMLTTPGAALEWAASDGRRGTLTGQGKPRLLNALDAAAAAKNQAKTTNQPTKAPNEAKDEAGGQSNDSGEIEYKKGVSNEYGFTDEQDKTIMRMKNENPGTQWDRIAEATGKNKDQCKERFQQIKPDGWKPANIQGKGGKKGGGQGNNQGNGQKQHAKGQNQIQSQNKQEEQKKDDKTEEVTAGDGWPDTLGGIFGGVDDNKSSASNKGSKKDDGATGDVGGWGTADLGAATGNDNNDGMKMGWDNDNSGRGQDWNNFANDNNAGVTNTWDDNTWKAEPSKEDNKDKKSEEEKEKDGKGNDKSKKKESEPNIAADQWGSGGFDIGGDATATRWDGSNWDGGGKEHKKSENKKSELSTSSASKSGSNNGWGDTAVTGGNDWGVTDGNGGAASTWGDNKANTGGGFAGWGDDSGNASGAKEPGGGGWAGWAGAASPKKVKTSNDKSKRNDMVPHADTWGDMGATRAWPQNPASEASSNDREKHRSSRRHSDCRADKHRSHRHHSSSHLAEYKVAPDNTFSQDELKLVARILQQDCSMVWERVSWRFKDKTGRNLPPDVFEKKITGKLKKERRL</sequence>
<organism evidence="3 4">
    <name type="scientific">Paraconiothyrium brasiliense</name>
    <dbReference type="NCBI Taxonomy" id="300254"/>
    <lineage>
        <taxon>Eukaryota</taxon>
        <taxon>Fungi</taxon>
        <taxon>Dikarya</taxon>
        <taxon>Ascomycota</taxon>
        <taxon>Pezizomycotina</taxon>
        <taxon>Dothideomycetes</taxon>
        <taxon>Pleosporomycetidae</taxon>
        <taxon>Pleosporales</taxon>
        <taxon>Massarineae</taxon>
        <taxon>Didymosphaeriaceae</taxon>
        <taxon>Paraconiothyrium</taxon>
    </lineage>
</organism>
<dbReference type="EMBL" id="JAKJXO020000012">
    <property type="protein sequence ID" value="KAL1597996.1"/>
    <property type="molecule type" value="Genomic_DNA"/>
</dbReference>
<evidence type="ECO:0000259" key="2">
    <source>
        <dbReference type="PROSITE" id="PS50090"/>
    </source>
</evidence>
<dbReference type="InterPro" id="IPR009057">
    <property type="entry name" value="Homeodomain-like_sf"/>
</dbReference>
<feature type="compositionally biased region" description="Basic and acidic residues" evidence="1">
    <location>
        <begin position="376"/>
        <end position="389"/>
    </location>
</feature>
<feature type="compositionally biased region" description="Basic and acidic residues" evidence="1">
    <location>
        <begin position="140"/>
        <end position="157"/>
    </location>
</feature>
<feature type="compositionally biased region" description="Polar residues" evidence="1">
    <location>
        <begin position="281"/>
        <end position="307"/>
    </location>
</feature>
<name>A0ABR3R0P1_9PLEO</name>
<feature type="domain" description="Myb-like" evidence="2">
    <location>
        <begin position="118"/>
        <end position="160"/>
    </location>
</feature>
<feature type="compositionally biased region" description="Basic and acidic residues" evidence="1">
    <location>
        <begin position="121"/>
        <end position="131"/>
    </location>
</feature>
<feature type="compositionally biased region" description="Low complexity" evidence="1">
    <location>
        <begin position="442"/>
        <end position="453"/>
    </location>
</feature>
<evidence type="ECO:0000313" key="4">
    <source>
        <dbReference type="Proteomes" id="UP001521785"/>
    </source>
</evidence>
<comment type="caution">
    <text evidence="3">The sequence shown here is derived from an EMBL/GenBank/DDBJ whole genome shotgun (WGS) entry which is preliminary data.</text>
</comment>
<gene>
    <name evidence="3" type="ORF">SLS60_008484</name>
</gene>
<feature type="region of interest" description="Disordered" evidence="1">
    <location>
        <begin position="74"/>
        <end position="545"/>
    </location>
</feature>